<reference evidence="9" key="2">
    <citation type="journal article" date="2021" name="PeerJ">
        <title>Extensive microbial diversity within the chicken gut microbiome revealed by metagenomics and culture.</title>
        <authorList>
            <person name="Gilroy R."/>
            <person name="Ravi A."/>
            <person name="Getino M."/>
            <person name="Pursley I."/>
            <person name="Horton D.L."/>
            <person name="Alikhan N.F."/>
            <person name="Baker D."/>
            <person name="Gharbi K."/>
            <person name="Hall N."/>
            <person name="Watson M."/>
            <person name="Adriaenssens E.M."/>
            <person name="Foster-Nyarko E."/>
            <person name="Jarju S."/>
            <person name="Secka A."/>
            <person name="Antonio M."/>
            <person name="Oren A."/>
            <person name="Chaudhuri R.R."/>
            <person name="La Ragione R."/>
            <person name="Hildebrand F."/>
            <person name="Pallen M.J."/>
        </authorList>
    </citation>
    <scope>NUCLEOTIDE SEQUENCE</scope>
    <source>
        <strain evidence="9">CHK176-6737</strain>
    </source>
</reference>
<name>A0A9D1MVU7_9FIRM</name>
<evidence type="ECO:0000256" key="2">
    <source>
        <dbReference type="ARBA" id="ARBA00005642"/>
    </source>
</evidence>
<dbReference type="EMBL" id="DVNM01000042">
    <property type="protein sequence ID" value="HIU69733.1"/>
    <property type="molecule type" value="Genomic_DNA"/>
</dbReference>
<evidence type="ECO:0000259" key="7">
    <source>
        <dbReference type="Pfam" id="PF09157"/>
    </source>
</evidence>
<dbReference type="AlphaFoldDB" id="A0A9D1MVU7"/>
<evidence type="ECO:0000256" key="4">
    <source>
        <dbReference type="ARBA" id="ARBA00023235"/>
    </source>
</evidence>
<dbReference type="EC" id="5.4.99.25" evidence="5"/>
<comment type="similarity">
    <text evidence="2 5">Belongs to the pseudouridine synthase TruB family. Type 1 subfamily.</text>
</comment>
<dbReference type="CDD" id="cd02573">
    <property type="entry name" value="PseudoU_synth_EcTruB"/>
    <property type="match status" value="1"/>
</dbReference>
<protein>
    <recommendedName>
        <fullName evidence="5">tRNA pseudouridine synthase B</fullName>
        <ecNumber evidence="5">5.4.99.25</ecNumber>
    </recommendedName>
    <alternativeName>
        <fullName evidence="5">tRNA pseudouridine(55) synthase</fullName>
        <shortName evidence="5">Psi55 synthase</shortName>
    </alternativeName>
    <alternativeName>
        <fullName evidence="5">tRNA pseudouridylate synthase</fullName>
    </alternativeName>
    <alternativeName>
        <fullName evidence="5">tRNA-uridine isomerase</fullName>
    </alternativeName>
</protein>
<feature type="active site" description="Nucleophile" evidence="5">
    <location>
        <position position="38"/>
    </location>
</feature>
<keyword evidence="4 5" id="KW-0413">Isomerase</keyword>
<reference evidence="9" key="1">
    <citation type="submission" date="2020-10" db="EMBL/GenBank/DDBJ databases">
        <authorList>
            <person name="Gilroy R."/>
        </authorList>
    </citation>
    <scope>NUCLEOTIDE SEQUENCE</scope>
    <source>
        <strain evidence="9">CHK176-6737</strain>
    </source>
</reference>
<dbReference type="PANTHER" id="PTHR13767:SF2">
    <property type="entry name" value="PSEUDOURIDYLATE SYNTHASE TRUB1"/>
    <property type="match status" value="1"/>
</dbReference>
<feature type="domain" description="tRNA pseudouridine synthase II TruB subfamily 1 C-terminal" evidence="7">
    <location>
        <begin position="237"/>
        <end position="295"/>
    </location>
</feature>
<proteinExistence type="inferred from homology"/>
<comment type="catalytic activity">
    <reaction evidence="1 5">
        <text>uridine(55) in tRNA = pseudouridine(55) in tRNA</text>
        <dbReference type="Rhea" id="RHEA:42532"/>
        <dbReference type="Rhea" id="RHEA-COMP:10101"/>
        <dbReference type="Rhea" id="RHEA-COMP:10102"/>
        <dbReference type="ChEBI" id="CHEBI:65314"/>
        <dbReference type="ChEBI" id="CHEBI:65315"/>
        <dbReference type="EC" id="5.4.99.25"/>
    </reaction>
</comment>
<dbReference type="InterPro" id="IPR015240">
    <property type="entry name" value="tRNA_sdUridine_synth_fam1_C"/>
</dbReference>
<gene>
    <name evidence="5 9" type="primary">truB</name>
    <name evidence="9" type="ORF">IAD23_07245</name>
</gene>
<evidence type="ECO:0000259" key="6">
    <source>
        <dbReference type="Pfam" id="PF01509"/>
    </source>
</evidence>
<evidence type="ECO:0000256" key="3">
    <source>
        <dbReference type="ARBA" id="ARBA00022694"/>
    </source>
</evidence>
<dbReference type="InterPro" id="IPR020103">
    <property type="entry name" value="PsdUridine_synth_cat_dom_sf"/>
</dbReference>
<dbReference type="GO" id="GO:1990481">
    <property type="term" value="P:mRNA pseudouridine synthesis"/>
    <property type="evidence" value="ECO:0007669"/>
    <property type="project" value="TreeGrafter"/>
</dbReference>
<evidence type="ECO:0000256" key="5">
    <source>
        <dbReference type="HAMAP-Rule" id="MF_01080"/>
    </source>
</evidence>
<evidence type="ECO:0000259" key="8">
    <source>
        <dbReference type="Pfam" id="PF16198"/>
    </source>
</evidence>
<feature type="domain" description="Pseudouridine synthase II N-terminal" evidence="6">
    <location>
        <begin position="24"/>
        <end position="173"/>
    </location>
</feature>
<evidence type="ECO:0000256" key="1">
    <source>
        <dbReference type="ARBA" id="ARBA00000385"/>
    </source>
</evidence>
<dbReference type="SUPFAM" id="SSF55120">
    <property type="entry name" value="Pseudouridine synthase"/>
    <property type="match status" value="1"/>
</dbReference>
<dbReference type="InterPro" id="IPR032819">
    <property type="entry name" value="TruB_C"/>
</dbReference>
<comment type="caution">
    <text evidence="9">The sequence shown here is derived from an EMBL/GenBank/DDBJ whole genome shotgun (WGS) entry which is preliminary data.</text>
</comment>
<keyword evidence="3 5" id="KW-0819">tRNA processing</keyword>
<dbReference type="NCBIfam" id="TIGR00431">
    <property type="entry name" value="TruB"/>
    <property type="match status" value="1"/>
</dbReference>
<accession>A0A9D1MVU7</accession>
<sequence length="299" mass="32400">MTGLICLNKPAGISSFGAVAKVRGITREKKCGHTGTLDPMASGVLPVLLGGATRFLDYLPDSDKAYRAGFQLGTVTDTLDSTGRVLQTRPFSDVSFQALQQAVHAFQGEIEQVPPMYSACHVDGRRLYELARAGKEVERPPRRVVIHKIELLSYDAQNGTGALDVLCSKGTYVRTLIDDIGRRLGCGAMMTALTRTAAMGFSLENCVSLESLQQLRDTGQGFAQVLIPVDRALSAYPAVQVSAAQSRRFSNGGALDRTRVRADRTDGLCRVYSDSGDFLGLGQWTQEALAVKRILVKRD</sequence>
<evidence type="ECO:0000313" key="9">
    <source>
        <dbReference type="EMBL" id="HIU69733.1"/>
    </source>
</evidence>
<dbReference type="GO" id="GO:0031119">
    <property type="term" value="P:tRNA pseudouridine synthesis"/>
    <property type="evidence" value="ECO:0007669"/>
    <property type="project" value="UniProtKB-UniRule"/>
</dbReference>
<dbReference type="InterPro" id="IPR036974">
    <property type="entry name" value="PUA_sf"/>
</dbReference>
<feature type="domain" description="tRNA pseudouridylate synthase B C-terminal" evidence="8">
    <location>
        <begin position="174"/>
        <end position="233"/>
    </location>
</feature>
<organism evidence="9 10">
    <name type="scientific">Candidatus Scybalenecus merdavium</name>
    <dbReference type="NCBI Taxonomy" id="2840939"/>
    <lineage>
        <taxon>Bacteria</taxon>
        <taxon>Bacillati</taxon>
        <taxon>Bacillota</taxon>
        <taxon>Clostridia</taxon>
        <taxon>Eubacteriales</taxon>
        <taxon>Oscillospiraceae</taxon>
        <taxon>Oscillospiraceae incertae sedis</taxon>
        <taxon>Candidatus Scybalenecus</taxon>
    </lineage>
</organism>
<dbReference type="Gene3D" id="2.30.130.10">
    <property type="entry name" value="PUA domain"/>
    <property type="match status" value="1"/>
</dbReference>
<dbReference type="PANTHER" id="PTHR13767">
    <property type="entry name" value="TRNA-PSEUDOURIDINE SYNTHASE"/>
    <property type="match status" value="1"/>
</dbReference>
<evidence type="ECO:0000313" key="10">
    <source>
        <dbReference type="Proteomes" id="UP000824125"/>
    </source>
</evidence>
<dbReference type="InterPro" id="IPR002501">
    <property type="entry name" value="PsdUridine_synth_N"/>
</dbReference>
<dbReference type="GO" id="GO:0003723">
    <property type="term" value="F:RNA binding"/>
    <property type="evidence" value="ECO:0007669"/>
    <property type="project" value="InterPro"/>
</dbReference>
<dbReference type="Pfam" id="PF16198">
    <property type="entry name" value="TruB_C_2"/>
    <property type="match status" value="1"/>
</dbReference>
<dbReference type="Proteomes" id="UP000824125">
    <property type="component" value="Unassembled WGS sequence"/>
</dbReference>
<dbReference type="Gene3D" id="3.30.2350.10">
    <property type="entry name" value="Pseudouridine synthase"/>
    <property type="match status" value="1"/>
</dbReference>
<dbReference type="GO" id="GO:0160148">
    <property type="term" value="F:tRNA pseudouridine(55) synthase activity"/>
    <property type="evidence" value="ECO:0007669"/>
    <property type="project" value="UniProtKB-EC"/>
</dbReference>
<dbReference type="Pfam" id="PF01509">
    <property type="entry name" value="TruB_N"/>
    <property type="match status" value="1"/>
</dbReference>
<dbReference type="HAMAP" id="MF_01080">
    <property type="entry name" value="TruB_bact"/>
    <property type="match status" value="1"/>
</dbReference>
<dbReference type="Pfam" id="PF09157">
    <property type="entry name" value="TruB-C_2"/>
    <property type="match status" value="1"/>
</dbReference>
<comment type="function">
    <text evidence="5">Responsible for synthesis of pseudouridine from uracil-55 in the psi GC loop of transfer RNAs.</text>
</comment>
<dbReference type="InterPro" id="IPR014780">
    <property type="entry name" value="tRNA_psdUridine_synth_TruB"/>
</dbReference>